<evidence type="ECO:0000313" key="2">
    <source>
        <dbReference type="Proteomes" id="UP000194137"/>
    </source>
</evidence>
<dbReference type="AlphaFoldDB" id="A0A1W6ZLI7"/>
<reference evidence="1 2" key="1">
    <citation type="submission" date="2017-05" db="EMBL/GenBank/DDBJ databases">
        <title>Full genome sequence of Pseudorhodoplanes sinuspersici.</title>
        <authorList>
            <person name="Dastgheib S.M.M."/>
            <person name="Shavandi M."/>
            <person name="Tirandaz H."/>
        </authorList>
    </citation>
    <scope>NUCLEOTIDE SEQUENCE [LARGE SCALE GENOMIC DNA]</scope>
    <source>
        <strain evidence="1 2">RIPI110</strain>
    </source>
</reference>
<dbReference type="STRING" id="1235591.CAK95_03620"/>
<dbReference type="SUPFAM" id="SSF109709">
    <property type="entry name" value="KorB DNA-binding domain-like"/>
    <property type="match status" value="1"/>
</dbReference>
<sequence length="144" mass="16463">MSRARNQPDPRHGLPKTITVTVPMRFERRGGRKTVISPVPYVAPLPKYDNALVKAIARAHRWRRTIESGEYPSITELAKAEKVNQSYACRILRLTLLAPTIVEMILNGRQPRELQLSQLLQPLPPDWRSQAQKLGLDYPFEAQL</sequence>
<protein>
    <submittedName>
        <fullName evidence="1">Uncharacterized protein</fullName>
    </submittedName>
</protein>
<dbReference type="KEGG" id="psin:CAK95_03620"/>
<name>A0A1W6ZLI7_9HYPH</name>
<gene>
    <name evidence="1" type="ORF">CAK95_03620</name>
</gene>
<organism evidence="1 2">
    <name type="scientific">Pseudorhodoplanes sinuspersici</name>
    <dbReference type="NCBI Taxonomy" id="1235591"/>
    <lineage>
        <taxon>Bacteria</taxon>
        <taxon>Pseudomonadati</taxon>
        <taxon>Pseudomonadota</taxon>
        <taxon>Alphaproteobacteria</taxon>
        <taxon>Hyphomicrobiales</taxon>
        <taxon>Pseudorhodoplanes</taxon>
    </lineage>
</organism>
<dbReference type="EMBL" id="CP021112">
    <property type="protein sequence ID" value="ARP98278.1"/>
    <property type="molecule type" value="Genomic_DNA"/>
</dbReference>
<accession>A0A1W6ZLI7</accession>
<proteinExistence type="predicted"/>
<keyword evidence="2" id="KW-1185">Reference proteome</keyword>
<evidence type="ECO:0000313" key="1">
    <source>
        <dbReference type="EMBL" id="ARP98278.1"/>
    </source>
</evidence>
<dbReference type="Proteomes" id="UP000194137">
    <property type="component" value="Chromosome"/>
</dbReference>